<dbReference type="Pfam" id="PF09190">
    <property type="entry name" value="DALR_2"/>
    <property type="match status" value="1"/>
</dbReference>
<comment type="cofactor">
    <cofactor evidence="1">
        <name>Zn(2+)</name>
        <dbReference type="ChEBI" id="CHEBI:29105"/>
    </cofactor>
</comment>
<dbReference type="InterPro" id="IPR009080">
    <property type="entry name" value="tRNAsynth_Ia_anticodon-bd"/>
</dbReference>
<evidence type="ECO:0000256" key="1">
    <source>
        <dbReference type="ARBA" id="ARBA00001947"/>
    </source>
</evidence>
<dbReference type="AlphaFoldDB" id="A0A0F9UZP0"/>
<dbReference type="InterPro" id="IPR032678">
    <property type="entry name" value="tRNA-synt_1_cat_dom"/>
</dbReference>
<dbReference type="InterPro" id="IPR056411">
    <property type="entry name" value="CysS_C"/>
</dbReference>
<comment type="catalytic activity">
    <reaction evidence="15">
        <text>tRNA(Cys) + L-cysteine + ATP = L-cysteinyl-tRNA(Cys) + AMP + diphosphate</text>
        <dbReference type="Rhea" id="RHEA:17773"/>
        <dbReference type="Rhea" id="RHEA-COMP:9661"/>
        <dbReference type="Rhea" id="RHEA-COMP:9679"/>
        <dbReference type="ChEBI" id="CHEBI:30616"/>
        <dbReference type="ChEBI" id="CHEBI:33019"/>
        <dbReference type="ChEBI" id="CHEBI:35235"/>
        <dbReference type="ChEBI" id="CHEBI:78442"/>
        <dbReference type="ChEBI" id="CHEBI:78517"/>
        <dbReference type="ChEBI" id="CHEBI:456215"/>
        <dbReference type="EC" id="6.1.1.16"/>
    </reaction>
</comment>
<dbReference type="InterPro" id="IPR015273">
    <property type="entry name" value="Cys-tRNA-synt_Ia_DALR"/>
</dbReference>
<dbReference type="CDD" id="cd00672">
    <property type="entry name" value="CysRS_core"/>
    <property type="match status" value="1"/>
</dbReference>
<evidence type="ECO:0000256" key="9">
    <source>
        <dbReference type="ARBA" id="ARBA00022741"/>
    </source>
</evidence>
<keyword evidence="10" id="KW-0862">Zinc</keyword>
<evidence type="ECO:0000256" key="7">
    <source>
        <dbReference type="ARBA" id="ARBA00022598"/>
    </source>
</evidence>
<name>A0A0F9UZP0_9ZZZZ</name>
<dbReference type="GO" id="GO:0006423">
    <property type="term" value="P:cysteinyl-tRNA aminoacylation"/>
    <property type="evidence" value="ECO:0007669"/>
    <property type="project" value="InterPro"/>
</dbReference>
<dbReference type="InterPro" id="IPR015803">
    <property type="entry name" value="Cys-tRNA-ligase"/>
</dbReference>
<dbReference type="Pfam" id="PF01406">
    <property type="entry name" value="tRNA-synt_1e"/>
    <property type="match status" value="1"/>
</dbReference>
<dbReference type="SMART" id="SM00840">
    <property type="entry name" value="DALR_2"/>
    <property type="match status" value="1"/>
</dbReference>
<dbReference type="GO" id="GO:0004817">
    <property type="term" value="F:cysteine-tRNA ligase activity"/>
    <property type="evidence" value="ECO:0007669"/>
    <property type="project" value="UniProtKB-EC"/>
</dbReference>
<dbReference type="FunFam" id="3.40.50.620:FF:000068">
    <property type="entry name" value="Cysteine--tRNA ligase"/>
    <property type="match status" value="1"/>
</dbReference>
<dbReference type="InterPro" id="IPR014729">
    <property type="entry name" value="Rossmann-like_a/b/a_fold"/>
</dbReference>
<dbReference type="Gene3D" id="1.20.120.1910">
    <property type="entry name" value="Cysteine-tRNA ligase, C-terminal anti-codon recognition domain"/>
    <property type="match status" value="1"/>
</dbReference>
<evidence type="ECO:0000256" key="6">
    <source>
        <dbReference type="ARBA" id="ARBA00022490"/>
    </source>
</evidence>
<dbReference type="EMBL" id="LAZR01000059">
    <property type="protein sequence ID" value="KKN97209.1"/>
    <property type="molecule type" value="Genomic_DNA"/>
</dbReference>
<keyword evidence="13" id="KW-0030">Aminoacyl-tRNA synthetase</keyword>
<evidence type="ECO:0000256" key="14">
    <source>
        <dbReference type="ARBA" id="ARBA00031499"/>
    </source>
</evidence>
<organism evidence="17">
    <name type="scientific">marine sediment metagenome</name>
    <dbReference type="NCBI Taxonomy" id="412755"/>
    <lineage>
        <taxon>unclassified sequences</taxon>
        <taxon>metagenomes</taxon>
        <taxon>ecological metagenomes</taxon>
    </lineage>
</organism>
<keyword evidence="8" id="KW-0479">Metal-binding</keyword>
<evidence type="ECO:0000256" key="11">
    <source>
        <dbReference type="ARBA" id="ARBA00022840"/>
    </source>
</evidence>
<proteinExistence type="inferred from homology"/>
<dbReference type="InterPro" id="IPR024909">
    <property type="entry name" value="Cys-tRNA/MSH_ligase"/>
</dbReference>
<evidence type="ECO:0000256" key="2">
    <source>
        <dbReference type="ARBA" id="ARBA00004496"/>
    </source>
</evidence>
<dbReference type="PANTHER" id="PTHR10890:SF3">
    <property type="entry name" value="CYSTEINE--TRNA LIGASE, CYTOPLASMIC"/>
    <property type="match status" value="1"/>
</dbReference>
<dbReference type="Gene3D" id="3.40.50.620">
    <property type="entry name" value="HUPs"/>
    <property type="match status" value="1"/>
</dbReference>
<dbReference type="PANTHER" id="PTHR10890">
    <property type="entry name" value="CYSTEINYL-TRNA SYNTHETASE"/>
    <property type="match status" value="1"/>
</dbReference>
<evidence type="ECO:0000313" key="17">
    <source>
        <dbReference type="EMBL" id="KKN97209.1"/>
    </source>
</evidence>
<dbReference type="PRINTS" id="PR00983">
    <property type="entry name" value="TRNASYNTHCYS"/>
</dbReference>
<evidence type="ECO:0000256" key="3">
    <source>
        <dbReference type="ARBA" id="ARBA00005594"/>
    </source>
</evidence>
<evidence type="ECO:0000256" key="15">
    <source>
        <dbReference type="ARBA" id="ARBA00047398"/>
    </source>
</evidence>
<dbReference type="HAMAP" id="MF_00041">
    <property type="entry name" value="Cys_tRNA_synth"/>
    <property type="match status" value="1"/>
</dbReference>
<dbReference type="Pfam" id="PF23493">
    <property type="entry name" value="CysS_C"/>
    <property type="match status" value="1"/>
</dbReference>
<evidence type="ECO:0000256" key="5">
    <source>
        <dbReference type="ARBA" id="ARBA00014738"/>
    </source>
</evidence>
<dbReference type="GO" id="GO:0005524">
    <property type="term" value="F:ATP binding"/>
    <property type="evidence" value="ECO:0007669"/>
    <property type="project" value="UniProtKB-KW"/>
</dbReference>
<keyword evidence="12" id="KW-0648">Protein biosynthesis</keyword>
<evidence type="ECO:0000256" key="10">
    <source>
        <dbReference type="ARBA" id="ARBA00022833"/>
    </source>
</evidence>
<sequence length="484" mass="53638">MTAPIRLYNTLTRAKEPLRTERPDRVTLYVCGPTVYNFAHIGNARPAVVFDVLARLLRHDYPEVVYARNFTDVDDKINAAALEAGVPIGAITERYIEAYHQDMQALEILPPDIEPRVTAHIPDIVALIETLITRGHAYEAQGHVLFDVASYPEYGALSGRRPEDMLAGARVEVAPYKRNPLDFVLWKPSTPAMPGWQSPWGRGRPGWHVECTAMIGQHLGHTIDIHGGGQDLIFPHHENEVAQGTCAHDALYCHTWVHNSFITVEGQKMSKSLGNVLLVRDLLSQAPGEAIRFALLATHYRHPLDWNPRRLAQARQTLARWYRRLAAVTGDELAEGEQIAREQGEKNSVAPDAEVLEALRDDLNVPRVISRLHELSSAIGDAANEEDARLAAQRLRASAALVGLLQQPAASALNALRELPDQASPPRLPASRVEVLVAERHQARQQRDFAQADALRQTLEAAGVVLHDTPQGTQWQFADEPVSG</sequence>
<evidence type="ECO:0000256" key="13">
    <source>
        <dbReference type="ARBA" id="ARBA00023146"/>
    </source>
</evidence>
<comment type="subcellular location">
    <subcellularLocation>
        <location evidence="2">Cytoplasm</location>
    </subcellularLocation>
</comment>
<evidence type="ECO:0000256" key="4">
    <source>
        <dbReference type="ARBA" id="ARBA00012832"/>
    </source>
</evidence>
<gene>
    <name evidence="17" type="ORF">LCGC14_0158980</name>
</gene>
<comment type="similarity">
    <text evidence="3">Belongs to the class-I aminoacyl-tRNA synthetase family.</text>
</comment>
<dbReference type="GO" id="GO:0005829">
    <property type="term" value="C:cytosol"/>
    <property type="evidence" value="ECO:0007669"/>
    <property type="project" value="TreeGrafter"/>
</dbReference>
<keyword evidence="7" id="KW-0436">Ligase</keyword>
<keyword evidence="9" id="KW-0547">Nucleotide-binding</keyword>
<reference evidence="17" key="1">
    <citation type="journal article" date="2015" name="Nature">
        <title>Complex archaea that bridge the gap between prokaryotes and eukaryotes.</title>
        <authorList>
            <person name="Spang A."/>
            <person name="Saw J.H."/>
            <person name="Jorgensen S.L."/>
            <person name="Zaremba-Niedzwiedzka K."/>
            <person name="Martijn J."/>
            <person name="Lind A.E."/>
            <person name="van Eijk R."/>
            <person name="Schleper C."/>
            <person name="Guy L."/>
            <person name="Ettema T.J."/>
        </authorList>
    </citation>
    <scope>NUCLEOTIDE SEQUENCE</scope>
</reference>
<keyword evidence="11" id="KW-0067">ATP-binding</keyword>
<dbReference type="SUPFAM" id="SSF52374">
    <property type="entry name" value="Nucleotidylyl transferase"/>
    <property type="match status" value="1"/>
</dbReference>
<evidence type="ECO:0000256" key="12">
    <source>
        <dbReference type="ARBA" id="ARBA00022917"/>
    </source>
</evidence>
<protein>
    <recommendedName>
        <fullName evidence="5">Cysteine--tRNA ligase</fullName>
        <ecNumber evidence="4">6.1.1.16</ecNumber>
    </recommendedName>
    <alternativeName>
        <fullName evidence="14">Cysteinyl-tRNA synthetase</fullName>
    </alternativeName>
</protein>
<dbReference type="SUPFAM" id="SSF47323">
    <property type="entry name" value="Anticodon-binding domain of a subclass of class I aminoacyl-tRNA synthetases"/>
    <property type="match status" value="1"/>
</dbReference>
<evidence type="ECO:0000256" key="8">
    <source>
        <dbReference type="ARBA" id="ARBA00022723"/>
    </source>
</evidence>
<comment type="caution">
    <text evidence="17">The sequence shown here is derived from an EMBL/GenBank/DDBJ whole genome shotgun (WGS) entry which is preliminary data.</text>
</comment>
<dbReference type="EC" id="6.1.1.16" evidence="4"/>
<dbReference type="GO" id="GO:0046872">
    <property type="term" value="F:metal ion binding"/>
    <property type="evidence" value="ECO:0007669"/>
    <property type="project" value="UniProtKB-KW"/>
</dbReference>
<feature type="domain" description="Cysteinyl-tRNA synthetase class Ia DALR" evidence="16">
    <location>
        <begin position="354"/>
        <end position="413"/>
    </location>
</feature>
<keyword evidence="6" id="KW-0963">Cytoplasm</keyword>
<dbReference type="NCBIfam" id="TIGR00435">
    <property type="entry name" value="cysS"/>
    <property type="match status" value="1"/>
</dbReference>
<accession>A0A0F9UZP0</accession>
<evidence type="ECO:0000259" key="16">
    <source>
        <dbReference type="SMART" id="SM00840"/>
    </source>
</evidence>